<reference evidence="2 3" key="2">
    <citation type="submission" date="2019-09" db="EMBL/GenBank/DDBJ databases">
        <authorList>
            <person name="Jin C."/>
        </authorList>
    </citation>
    <scope>NUCLEOTIDE SEQUENCE [LARGE SCALE GENOMIC DNA]</scope>
    <source>
        <strain evidence="2 3">BN130099</strain>
    </source>
</reference>
<name>A0A5B1LJQ5_9ACTN</name>
<evidence type="ECO:0000259" key="1">
    <source>
        <dbReference type="Pfam" id="PF02517"/>
    </source>
</evidence>
<dbReference type="RefSeq" id="WP_149726411.1">
    <property type="nucleotide sequence ID" value="NZ_VUJV01000001.1"/>
</dbReference>
<protein>
    <submittedName>
        <fullName evidence="2">CPBP family intramembrane metalloprotease</fullName>
    </submittedName>
</protein>
<dbReference type="Pfam" id="PF02517">
    <property type="entry name" value="Rce1-like"/>
    <property type="match status" value="1"/>
</dbReference>
<keyword evidence="2" id="KW-0378">Hydrolase</keyword>
<dbReference type="InterPro" id="IPR003675">
    <property type="entry name" value="Rce1/LyrA-like_dom"/>
</dbReference>
<dbReference type="Proteomes" id="UP000325003">
    <property type="component" value="Unassembled WGS sequence"/>
</dbReference>
<reference evidence="2 3" key="1">
    <citation type="submission" date="2019-09" db="EMBL/GenBank/DDBJ databases">
        <title>Nocardioides panacisoli sp. nov., isolated from the soil of a ginseng field.</title>
        <authorList>
            <person name="Cho C."/>
        </authorList>
    </citation>
    <scope>NUCLEOTIDE SEQUENCE [LARGE SCALE GENOMIC DNA]</scope>
    <source>
        <strain evidence="2 3">BN130099</strain>
    </source>
</reference>
<dbReference type="GO" id="GO:0004175">
    <property type="term" value="F:endopeptidase activity"/>
    <property type="evidence" value="ECO:0007669"/>
    <property type="project" value="UniProtKB-ARBA"/>
</dbReference>
<keyword evidence="2" id="KW-0645">Protease</keyword>
<keyword evidence="3" id="KW-1185">Reference proteome</keyword>
<dbReference type="AlphaFoldDB" id="A0A5B1LJQ5"/>
<gene>
    <name evidence="2" type="ORF">F0U44_00995</name>
</gene>
<organism evidence="2 3">
    <name type="scientific">Nocardioides humilatus</name>
    <dbReference type="NCBI Taxonomy" id="2607660"/>
    <lineage>
        <taxon>Bacteria</taxon>
        <taxon>Bacillati</taxon>
        <taxon>Actinomycetota</taxon>
        <taxon>Actinomycetes</taxon>
        <taxon>Propionibacteriales</taxon>
        <taxon>Nocardioidaceae</taxon>
        <taxon>Nocardioides</taxon>
    </lineage>
</organism>
<dbReference type="GO" id="GO:0006508">
    <property type="term" value="P:proteolysis"/>
    <property type="evidence" value="ECO:0007669"/>
    <property type="project" value="UniProtKB-KW"/>
</dbReference>
<dbReference type="GO" id="GO:0080120">
    <property type="term" value="P:CAAX-box protein maturation"/>
    <property type="evidence" value="ECO:0007669"/>
    <property type="project" value="UniProtKB-ARBA"/>
</dbReference>
<feature type="domain" description="CAAX prenyl protease 2/Lysostaphin resistance protein A-like" evidence="1">
    <location>
        <begin position="102"/>
        <end position="184"/>
    </location>
</feature>
<keyword evidence="2" id="KW-0482">Metalloprotease</keyword>
<evidence type="ECO:0000313" key="3">
    <source>
        <dbReference type="Proteomes" id="UP000325003"/>
    </source>
</evidence>
<accession>A0A5B1LJQ5</accession>
<proteinExistence type="predicted"/>
<dbReference type="EMBL" id="VUJV01000001">
    <property type="protein sequence ID" value="KAA1420951.1"/>
    <property type="molecule type" value="Genomic_DNA"/>
</dbReference>
<comment type="caution">
    <text evidence="2">The sequence shown here is derived from an EMBL/GenBank/DDBJ whole genome shotgun (WGS) entry which is preliminary data.</text>
</comment>
<dbReference type="GO" id="GO:0008237">
    <property type="term" value="F:metallopeptidase activity"/>
    <property type="evidence" value="ECO:0007669"/>
    <property type="project" value="UniProtKB-KW"/>
</dbReference>
<evidence type="ECO:0000313" key="2">
    <source>
        <dbReference type="EMBL" id="KAA1420951.1"/>
    </source>
</evidence>
<sequence length="205" mass="21012">MAATWCAGTALLRRSLATEPGSREFYVSTAVVAGVWGTGHAVAGGEARPGGGLRHSVVTPLAVSAGAFATFYGGALVARRIPPLDAAIGRVLAYAVEGDTRLVLVTTLANGVGEELFFRGAWYDALGGRHPVLSSTLAHAASTSATGNPALTLAAVVMGGLFGLQRRSSGGVVAPAITHLTWSALMVRFVTPLYRRRGRGELAAG</sequence>